<gene>
    <name evidence="4" type="ORF">C5E45_29040</name>
</gene>
<dbReference type="Proteomes" id="UP000239874">
    <property type="component" value="Unassembled WGS sequence"/>
</dbReference>
<comment type="caution">
    <text evidence="4">The sequence shown here is derived from an EMBL/GenBank/DDBJ whole genome shotgun (WGS) entry which is preliminary data.</text>
</comment>
<feature type="domain" description="Recombinase zinc beta ribbon" evidence="3">
    <location>
        <begin position="39"/>
        <end position="102"/>
    </location>
</feature>
<dbReference type="OrthoDB" id="3217513at2"/>
<accession>A0A2S6AI54</accession>
<dbReference type="PANTHER" id="PTHR30461:SF2">
    <property type="entry name" value="SERINE RECOMBINASE PINE-RELATED"/>
    <property type="match status" value="1"/>
</dbReference>
<name>A0A2S6AI54_9NOCA</name>
<reference evidence="4 5" key="1">
    <citation type="submission" date="2018-02" db="EMBL/GenBank/DDBJ databases">
        <title>8 Nocardia nova and 1 Nocardia cyriacigeorgica strain used for evolution to TMP-SMX.</title>
        <authorList>
            <person name="Mehta H."/>
            <person name="Weng J."/>
            <person name="Shamoo Y."/>
        </authorList>
    </citation>
    <scope>NUCLEOTIDE SEQUENCE [LARGE SCALE GENOMIC DNA]</scope>
    <source>
        <strain evidence="4 5">MDA3139</strain>
    </source>
</reference>
<organism evidence="4 5">
    <name type="scientific">Nocardia nova</name>
    <dbReference type="NCBI Taxonomy" id="37330"/>
    <lineage>
        <taxon>Bacteria</taxon>
        <taxon>Bacillati</taxon>
        <taxon>Actinomycetota</taxon>
        <taxon>Actinomycetes</taxon>
        <taxon>Mycobacteriales</taxon>
        <taxon>Nocardiaceae</taxon>
        <taxon>Nocardia</taxon>
    </lineage>
</organism>
<sequence>MYPGRHQPLVTEELFHNVQEVLSARSANGNRARIHNHYLKGTLFCGRCRDAGETSRLFFSTPRSRNGTHYEYFVCRRATERQCDLPALPRETVEAAIAEHYRSLRLPDRFAAETRRLLEEVVTDEQSSVRQMHADLNHKLADLDAKESRLIDLLADDLMPADKVHLKLIELRGQRKRIEAGIANTTEQLTVGASVLRHALDLITDPYALYQGSSDEVRRRLNATFYRRFYLDDLAESVTTSVRDDKCDIFADLHAAAQSQPDNQPEKSDKLRNTRQVAGSYKSVMVVPAGFEPATSRV</sequence>
<dbReference type="PANTHER" id="PTHR30461">
    <property type="entry name" value="DNA-INVERTASE FROM LAMBDOID PROPHAGE"/>
    <property type="match status" value="1"/>
</dbReference>
<dbReference type="GO" id="GO:0003677">
    <property type="term" value="F:DNA binding"/>
    <property type="evidence" value="ECO:0007669"/>
    <property type="project" value="UniProtKB-KW"/>
</dbReference>
<protein>
    <recommendedName>
        <fullName evidence="3">Recombinase zinc beta ribbon domain-containing protein</fullName>
    </recommendedName>
</protein>
<evidence type="ECO:0000259" key="3">
    <source>
        <dbReference type="Pfam" id="PF13408"/>
    </source>
</evidence>
<evidence type="ECO:0000256" key="1">
    <source>
        <dbReference type="ARBA" id="ARBA00023125"/>
    </source>
</evidence>
<evidence type="ECO:0000256" key="2">
    <source>
        <dbReference type="ARBA" id="ARBA00023172"/>
    </source>
</evidence>
<keyword evidence="1" id="KW-0238">DNA-binding</keyword>
<dbReference type="AlphaFoldDB" id="A0A2S6AI54"/>
<dbReference type="Gene3D" id="3.90.1750.20">
    <property type="entry name" value="Putative Large Serine Recombinase, Chain B, Domain 2"/>
    <property type="match status" value="1"/>
</dbReference>
<keyword evidence="2" id="KW-0233">DNA recombination</keyword>
<evidence type="ECO:0000313" key="4">
    <source>
        <dbReference type="EMBL" id="PPJ34885.1"/>
    </source>
</evidence>
<dbReference type="InterPro" id="IPR038109">
    <property type="entry name" value="DNA_bind_recomb_sf"/>
</dbReference>
<dbReference type="InterPro" id="IPR050639">
    <property type="entry name" value="SSR_resolvase"/>
</dbReference>
<evidence type="ECO:0000313" key="5">
    <source>
        <dbReference type="Proteomes" id="UP000239874"/>
    </source>
</evidence>
<dbReference type="GO" id="GO:0000150">
    <property type="term" value="F:DNA strand exchange activity"/>
    <property type="evidence" value="ECO:0007669"/>
    <property type="project" value="TreeGrafter"/>
</dbReference>
<dbReference type="Pfam" id="PF13408">
    <property type="entry name" value="Zn_ribbon_recom"/>
    <property type="match status" value="1"/>
</dbReference>
<proteinExistence type="predicted"/>
<dbReference type="EMBL" id="PSZC01000027">
    <property type="protein sequence ID" value="PPJ34885.1"/>
    <property type="molecule type" value="Genomic_DNA"/>
</dbReference>
<dbReference type="InterPro" id="IPR025827">
    <property type="entry name" value="Zn_ribbon_recom_dom"/>
</dbReference>